<gene>
    <name evidence="2" type="ORF">SHERM_09916</name>
</gene>
<feature type="domain" description="Reverse transcriptase" evidence="1">
    <location>
        <begin position="30"/>
        <end position="140"/>
    </location>
</feature>
<dbReference type="SUPFAM" id="SSF56672">
    <property type="entry name" value="DNA/RNA polymerases"/>
    <property type="match status" value="1"/>
</dbReference>
<dbReference type="InterPro" id="IPR000477">
    <property type="entry name" value="RT_dom"/>
</dbReference>
<dbReference type="PANTHER" id="PTHR46890">
    <property type="entry name" value="NON-LTR RETROLELEMENT REVERSE TRANSCRIPTASE-LIKE PROTEIN-RELATED"/>
    <property type="match status" value="1"/>
</dbReference>
<dbReference type="Proteomes" id="UP001153555">
    <property type="component" value="Unassembled WGS sequence"/>
</dbReference>
<evidence type="ECO:0000313" key="3">
    <source>
        <dbReference type="Proteomes" id="UP001153555"/>
    </source>
</evidence>
<evidence type="ECO:0000313" key="2">
    <source>
        <dbReference type="EMBL" id="CAA0807047.1"/>
    </source>
</evidence>
<feature type="non-terminal residue" evidence="2">
    <location>
        <position position="1"/>
    </location>
</feature>
<name>A0A9N7MJJ2_STRHE</name>
<dbReference type="AlphaFoldDB" id="A0A9N7MJJ2"/>
<accession>A0A9N7MJJ2</accession>
<dbReference type="PANTHER" id="PTHR46890:SF48">
    <property type="entry name" value="RNA-DIRECTED DNA POLYMERASE"/>
    <property type="match status" value="1"/>
</dbReference>
<sequence length="155" mass="17229">VEWLCIKKIMLQMGFHIDFVQLIMICISTTSFSFKINGEVSGYVIPSRGIRQGDPLSPYLFLVVAEILSALVNHATQTGHITGLKISPNGPAFSHLLFADDSLFFCKATVDQALSILSVLDKYHLFTGQCVNWSKSSIFFSRKTPVILQNRICAT</sequence>
<dbReference type="OrthoDB" id="1932527at2759"/>
<keyword evidence="3" id="KW-1185">Reference proteome</keyword>
<dbReference type="InterPro" id="IPR052343">
    <property type="entry name" value="Retrotransposon-Effector_Assoc"/>
</dbReference>
<comment type="caution">
    <text evidence="2">The sequence shown here is derived from an EMBL/GenBank/DDBJ whole genome shotgun (WGS) entry which is preliminary data.</text>
</comment>
<proteinExistence type="predicted"/>
<organism evidence="2 3">
    <name type="scientific">Striga hermonthica</name>
    <name type="common">Purple witchweed</name>
    <name type="synonym">Buchnera hermonthica</name>
    <dbReference type="NCBI Taxonomy" id="68872"/>
    <lineage>
        <taxon>Eukaryota</taxon>
        <taxon>Viridiplantae</taxon>
        <taxon>Streptophyta</taxon>
        <taxon>Embryophyta</taxon>
        <taxon>Tracheophyta</taxon>
        <taxon>Spermatophyta</taxon>
        <taxon>Magnoliopsida</taxon>
        <taxon>eudicotyledons</taxon>
        <taxon>Gunneridae</taxon>
        <taxon>Pentapetalae</taxon>
        <taxon>asterids</taxon>
        <taxon>lamiids</taxon>
        <taxon>Lamiales</taxon>
        <taxon>Orobanchaceae</taxon>
        <taxon>Buchnereae</taxon>
        <taxon>Striga</taxon>
    </lineage>
</organism>
<dbReference type="EMBL" id="CACSLK010000984">
    <property type="protein sequence ID" value="CAA0807047.1"/>
    <property type="molecule type" value="Genomic_DNA"/>
</dbReference>
<evidence type="ECO:0000259" key="1">
    <source>
        <dbReference type="Pfam" id="PF00078"/>
    </source>
</evidence>
<feature type="non-terminal residue" evidence="2">
    <location>
        <position position="155"/>
    </location>
</feature>
<protein>
    <submittedName>
        <fullName evidence="2">Uncharacterized mitochondrial protein AtMg01250</fullName>
    </submittedName>
</protein>
<dbReference type="InterPro" id="IPR043502">
    <property type="entry name" value="DNA/RNA_pol_sf"/>
</dbReference>
<reference evidence="2" key="1">
    <citation type="submission" date="2019-12" db="EMBL/GenBank/DDBJ databases">
        <authorList>
            <person name="Scholes J."/>
        </authorList>
    </citation>
    <scope>NUCLEOTIDE SEQUENCE</scope>
</reference>
<dbReference type="Pfam" id="PF00078">
    <property type="entry name" value="RVT_1"/>
    <property type="match status" value="1"/>
</dbReference>